<gene>
    <name evidence="2" type="ORF">B0J12DRAFT_37096</name>
</gene>
<evidence type="ECO:0000313" key="3">
    <source>
        <dbReference type="Proteomes" id="UP000774617"/>
    </source>
</evidence>
<evidence type="ECO:0000313" key="2">
    <source>
        <dbReference type="EMBL" id="KAH7065468.1"/>
    </source>
</evidence>
<feature type="region of interest" description="Disordered" evidence="1">
    <location>
        <begin position="1"/>
        <end position="22"/>
    </location>
</feature>
<organism evidence="2 3">
    <name type="scientific">Macrophomina phaseolina</name>
    <dbReference type="NCBI Taxonomy" id="35725"/>
    <lineage>
        <taxon>Eukaryota</taxon>
        <taxon>Fungi</taxon>
        <taxon>Dikarya</taxon>
        <taxon>Ascomycota</taxon>
        <taxon>Pezizomycotina</taxon>
        <taxon>Dothideomycetes</taxon>
        <taxon>Dothideomycetes incertae sedis</taxon>
        <taxon>Botryosphaeriales</taxon>
        <taxon>Botryosphaeriaceae</taxon>
        <taxon>Macrophomina</taxon>
    </lineage>
</organism>
<evidence type="ECO:0000256" key="1">
    <source>
        <dbReference type="SAM" id="MobiDB-lite"/>
    </source>
</evidence>
<keyword evidence="3" id="KW-1185">Reference proteome</keyword>
<proteinExistence type="predicted"/>
<name>A0ABQ8GW56_9PEZI</name>
<dbReference type="EMBL" id="JAGTJR010000001">
    <property type="protein sequence ID" value="KAH7065468.1"/>
    <property type="molecule type" value="Genomic_DNA"/>
</dbReference>
<accession>A0ABQ8GW56</accession>
<dbReference type="Proteomes" id="UP000774617">
    <property type="component" value="Unassembled WGS sequence"/>
</dbReference>
<comment type="caution">
    <text evidence="2">The sequence shown here is derived from an EMBL/GenBank/DDBJ whole genome shotgun (WGS) entry which is preliminary data.</text>
</comment>
<protein>
    <submittedName>
        <fullName evidence="2">Uncharacterized protein</fullName>
    </submittedName>
</protein>
<sequence length="222" mass="24762">MSVRGRANHTSSRRGLGDARFSIPPTRSTVAIRVLFHADRPDQQRHRLPQTFEVTMRPAGPHSMNLDSLRFVVHARVNFLRQDGEPTRERARDRGFFPIRCYRFTIRSYAGGGGLDQWPAEEADWSDGRAGDGDVMAGALFCVPAGGERKAPLVRVCMRVAEAAVSQLLHIVAPQACDTVVLWRHQSVLHSPRGEVQGCSPFRISSTKRPHTPLFWEDAGGR</sequence>
<reference evidence="2 3" key="1">
    <citation type="journal article" date="2021" name="Nat. Commun.">
        <title>Genetic determinants of endophytism in the Arabidopsis root mycobiome.</title>
        <authorList>
            <person name="Mesny F."/>
            <person name="Miyauchi S."/>
            <person name="Thiergart T."/>
            <person name="Pickel B."/>
            <person name="Atanasova L."/>
            <person name="Karlsson M."/>
            <person name="Huettel B."/>
            <person name="Barry K.W."/>
            <person name="Haridas S."/>
            <person name="Chen C."/>
            <person name="Bauer D."/>
            <person name="Andreopoulos W."/>
            <person name="Pangilinan J."/>
            <person name="LaButti K."/>
            <person name="Riley R."/>
            <person name="Lipzen A."/>
            <person name="Clum A."/>
            <person name="Drula E."/>
            <person name="Henrissat B."/>
            <person name="Kohler A."/>
            <person name="Grigoriev I.V."/>
            <person name="Martin F.M."/>
            <person name="Hacquard S."/>
        </authorList>
    </citation>
    <scope>NUCLEOTIDE SEQUENCE [LARGE SCALE GENOMIC DNA]</scope>
    <source>
        <strain evidence="2 3">MPI-SDFR-AT-0080</strain>
    </source>
</reference>